<feature type="domain" description="Resolvase/invertase-type recombinase catalytic" evidence="1">
    <location>
        <begin position="5"/>
        <end position="157"/>
    </location>
</feature>
<dbReference type="GO" id="GO:0000150">
    <property type="term" value="F:DNA strand exchange activity"/>
    <property type="evidence" value="ECO:0007669"/>
    <property type="project" value="InterPro"/>
</dbReference>
<dbReference type="GO" id="GO:0003677">
    <property type="term" value="F:DNA binding"/>
    <property type="evidence" value="ECO:0007669"/>
    <property type="project" value="InterPro"/>
</dbReference>
<dbReference type="Gene3D" id="3.90.1750.20">
    <property type="entry name" value="Putative Large Serine Recombinase, Chain B, Domain 2"/>
    <property type="match status" value="1"/>
</dbReference>
<dbReference type="PROSITE" id="PS51737">
    <property type="entry name" value="RECOMBINASE_DNA_BIND"/>
    <property type="match status" value="1"/>
</dbReference>
<dbReference type="InterPro" id="IPR038109">
    <property type="entry name" value="DNA_bind_recomb_sf"/>
</dbReference>
<feature type="domain" description="Recombinase" evidence="2">
    <location>
        <begin position="165"/>
        <end position="279"/>
    </location>
</feature>
<dbReference type="AlphaFoldDB" id="A0A4R7LHK6"/>
<evidence type="ECO:0000259" key="2">
    <source>
        <dbReference type="PROSITE" id="PS51737"/>
    </source>
</evidence>
<dbReference type="RefSeq" id="WP_134015408.1">
    <property type="nucleotide sequence ID" value="NZ_SOBH01000003.1"/>
</dbReference>
<organism evidence="3 4">
    <name type="scientific">Litoreibacter halocynthiae</name>
    <dbReference type="NCBI Taxonomy" id="1242689"/>
    <lineage>
        <taxon>Bacteria</taxon>
        <taxon>Pseudomonadati</taxon>
        <taxon>Pseudomonadota</taxon>
        <taxon>Alphaproteobacteria</taxon>
        <taxon>Rhodobacterales</taxon>
        <taxon>Roseobacteraceae</taxon>
        <taxon>Litoreibacter</taxon>
    </lineage>
</organism>
<evidence type="ECO:0000313" key="3">
    <source>
        <dbReference type="EMBL" id="TDT74006.1"/>
    </source>
</evidence>
<dbReference type="SMART" id="SM00857">
    <property type="entry name" value="Resolvase"/>
    <property type="match status" value="1"/>
</dbReference>
<dbReference type="Proteomes" id="UP000294563">
    <property type="component" value="Unassembled WGS sequence"/>
</dbReference>
<dbReference type="InterPro" id="IPR011109">
    <property type="entry name" value="DNA_bind_recombinase_dom"/>
</dbReference>
<dbReference type="EMBL" id="SOBH01000003">
    <property type="protein sequence ID" value="TDT74006.1"/>
    <property type="molecule type" value="Genomic_DNA"/>
</dbReference>
<dbReference type="Gene3D" id="3.40.50.1390">
    <property type="entry name" value="Resolvase, N-terminal catalytic domain"/>
    <property type="match status" value="1"/>
</dbReference>
<dbReference type="Pfam" id="PF07508">
    <property type="entry name" value="Recombinase"/>
    <property type="match status" value="1"/>
</dbReference>
<name>A0A4R7LHK6_9RHOB</name>
<dbReference type="PANTHER" id="PTHR30461:SF23">
    <property type="entry name" value="DNA RECOMBINASE-RELATED"/>
    <property type="match status" value="1"/>
</dbReference>
<keyword evidence="4" id="KW-1185">Reference proteome</keyword>
<accession>A0A4R7LHK6</accession>
<comment type="caution">
    <text evidence="3">The sequence shown here is derived from an EMBL/GenBank/DDBJ whole genome shotgun (WGS) entry which is preliminary data.</text>
</comment>
<sequence>MKKLRCAIYTRKSSEDGLEQEFNSLDAQREACAAYITSQKHEGWVLLPEHYDDGGLSGGSLERPALQKLLNDIADGRVDQIIVYKIDRLTRSLADFSRIVDTLDAAEASFVSVTQSFNTATSMGRLTLNMLLSFAQFEREVTAERIRDKIAASKRRGLWMGGNVPLGYVANGRTLKINDNEALTVRTLYALYEQHGTVRAVKAVADQRGLRSRQRSTADGKRTGGGAFDRGHIHHILTNPIYAGRIRHKALVHEGQHDAIIDPDLWDRLQQVMQDGAAKSRARKTAKQPSLLCGKLFDETGDRLTPSHSKTKAGVRLRYYVSHRLIKKSGEAKRDGWRLPAQELERKIAHLLRLRVSDMSFIGTMIPNRSAEEIRAHHKALQTLSADGDTKQVLDLVVRIDLSPGELSITIDRVQFAALIKVDPDEIDPELQSITAPFQLRKRGVETRLVLSDSPGGLDEVLIQNIAKAHLWFEQIKAGRTLSEIAKAEGTTNGRLYQVVGLAFLAPDIIRDVLDGKQPLGLTSDWCVRHTLPSNWQDQRALIATLEALPADTRIAQNPTSDFGVYRGLFTKRGQSAVSGDTRNPRK</sequence>
<dbReference type="OrthoDB" id="7277848at2"/>
<dbReference type="SUPFAM" id="SSF53041">
    <property type="entry name" value="Resolvase-like"/>
    <property type="match status" value="1"/>
</dbReference>
<proteinExistence type="predicted"/>
<evidence type="ECO:0000259" key="1">
    <source>
        <dbReference type="PROSITE" id="PS51736"/>
    </source>
</evidence>
<gene>
    <name evidence="3" type="ORF">BDE40_2786</name>
</gene>
<dbReference type="InterPro" id="IPR006119">
    <property type="entry name" value="Resolv_N"/>
</dbReference>
<dbReference type="Pfam" id="PF00239">
    <property type="entry name" value="Resolvase"/>
    <property type="match status" value="1"/>
</dbReference>
<dbReference type="InterPro" id="IPR050639">
    <property type="entry name" value="SSR_resolvase"/>
</dbReference>
<evidence type="ECO:0000313" key="4">
    <source>
        <dbReference type="Proteomes" id="UP000294563"/>
    </source>
</evidence>
<protein>
    <submittedName>
        <fullName evidence="3">DNA invertase Pin-like site-specific DNA recombinase</fullName>
    </submittedName>
</protein>
<dbReference type="PROSITE" id="PS51736">
    <property type="entry name" value="RECOMBINASES_3"/>
    <property type="match status" value="1"/>
</dbReference>
<dbReference type="InterPro" id="IPR036162">
    <property type="entry name" value="Resolvase-like_N_sf"/>
</dbReference>
<dbReference type="PANTHER" id="PTHR30461">
    <property type="entry name" value="DNA-INVERTASE FROM LAMBDOID PROPHAGE"/>
    <property type="match status" value="1"/>
</dbReference>
<dbReference type="CDD" id="cd03768">
    <property type="entry name" value="SR_ResInv"/>
    <property type="match status" value="1"/>
</dbReference>
<reference evidence="3 4" key="1">
    <citation type="submission" date="2019-03" db="EMBL/GenBank/DDBJ databases">
        <title>Genomic Encyclopedia of Archaeal and Bacterial Type Strains, Phase II (KMG-II): from individual species to whole genera.</title>
        <authorList>
            <person name="Goeker M."/>
        </authorList>
    </citation>
    <scope>NUCLEOTIDE SEQUENCE [LARGE SCALE GENOMIC DNA]</scope>
    <source>
        <strain evidence="3 4">DSM 29467</strain>
    </source>
</reference>